<keyword evidence="5" id="KW-0560">Oxidoreductase</keyword>
<evidence type="ECO:0000256" key="5">
    <source>
        <dbReference type="ARBA" id="ARBA00023002"/>
    </source>
</evidence>
<dbReference type="SUPFAM" id="SSF47203">
    <property type="entry name" value="Acyl-CoA dehydrogenase C-terminal domain-like"/>
    <property type="match status" value="1"/>
</dbReference>
<reference evidence="8 9" key="1">
    <citation type="journal article" date="2015" name="Microbiome">
        <title>Genomic resolution of linkages in carbon, nitrogen, and sulfur cycling among widespread estuary sediment bacteria.</title>
        <authorList>
            <person name="Baker B.J."/>
            <person name="Lazar C.S."/>
            <person name="Teske A.P."/>
            <person name="Dick G.J."/>
        </authorList>
    </citation>
    <scope>NUCLEOTIDE SEQUENCE [LARGE SCALE GENOMIC DNA]</scope>
    <source>
        <strain evidence="8">DG_78</strain>
    </source>
</reference>
<dbReference type="PROSITE" id="PS00073">
    <property type="entry name" value="ACYL_COA_DH_2"/>
    <property type="match status" value="1"/>
</dbReference>
<dbReference type="InterPro" id="IPR006089">
    <property type="entry name" value="Acyl-CoA_DH_CS"/>
</dbReference>
<dbReference type="Pfam" id="PF00441">
    <property type="entry name" value="Acyl-CoA_dh_1"/>
    <property type="match status" value="1"/>
</dbReference>
<protein>
    <recommendedName>
        <fullName evidence="10">Acyl-CoA dehydrogenase</fullName>
    </recommendedName>
</protein>
<dbReference type="SUPFAM" id="SSF56645">
    <property type="entry name" value="Acyl-CoA dehydrogenase NM domain-like"/>
    <property type="match status" value="1"/>
</dbReference>
<evidence type="ECO:0000259" key="6">
    <source>
        <dbReference type="Pfam" id="PF00441"/>
    </source>
</evidence>
<dbReference type="GO" id="GO:0003995">
    <property type="term" value="F:acyl-CoA dehydrogenase activity"/>
    <property type="evidence" value="ECO:0007669"/>
    <property type="project" value="InterPro"/>
</dbReference>
<comment type="cofactor">
    <cofactor evidence="1">
        <name>FAD</name>
        <dbReference type="ChEBI" id="CHEBI:57692"/>
    </cofactor>
</comment>
<dbReference type="PANTHER" id="PTHR43884">
    <property type="entry name" value="ACYL-COA DEHYDROGENASE"/>
    <property type="match status" value="1"/>
</dbReference>
<gene>
    <name evidence="8" type="ORF">AMJ52_02825</name>
</gene>
<keyword evidence="3" id="KW-0285">Flavoprotein</keyword>
<evidence type="ECO:0000256" key="3">
    <source>
        <dbReference type="ARBA" id="ARBA00022630"/>
    </source>
</evidence>
<dbReference type="Proteomes" id="UP000051012">
    <property type="component" value="Unassembled WGS sequence"/>
</dbReference>
<dbReference type="InterPro" id="IPR036250">
    <property type="entry name" value="AcylCo_DH-like_C"/>
</dbReference>
<evidence type="ECO:0000259" key="7">
    <source>
        <dbReference type="Pfam" id="PF02771"/>
    </source>
</evidence>
<dbReference type="InterPro" id="IPR046373">
    <property type="entry name" value="Acyl-CoA_Oxase/DH_mid-dom_sf"/>
</dbReference>
<dbReference type="PIRSF" id="PIRSF016578">
    <property type="entry name" value="HsaA"/>
    <property type="match status" value="1"/>
</dbReference>
<dbReference type="InterPro" id="IPR037069">
    <property type="entry name" value="AcylCoA_DH/ox_N_sf"/>
</dbReference>
<evidence type="ECO:0008006" key="10">
    <source>
        <dbReference type="Google" id="ProtNLM"/>
    </source>
</evidence>
<comment type="similarity">
    <text evidence="2">Belongs to the acyl-CoA dehydrogenase family.</text>
</comment>
<dbReference type="Pfam" id="PF02771">
    <property type="entry name" value="Acyl-CoA_dh_N"/>
    <property type="match status" value="1"/>
</dbReference>
<proteinExistence type="inferred from homology"/>
<dbReference type="InterPro" id="IPR009100">
    <property type="entry name" value="AcylCoA_DH/oxidase_NM_dom_sf"/>
</dbReference>
<evidence type="ECO:0000313" key="9">
    <source>
        <dbReference type="Proteomes" id="UP000051012"/>
    </source>
</evidence>
<evidence type="ECO:0000256" key="4">
    <source>
        <dbReference type="ARBA" id="ARBA00022827"/>
    </source>
</evidence>
<dbReference type="GO" id="GO:0050660">
    <property type="term" value="F:flavin adenine dinucleotide binding"/>
    <property type="evidence" value="ECO:0007669"/>
    <property type="project" value="InterPro"/>
</dbReference>
<dbReference type="Gene3D" id="1.20.140.10">
    <property type="entry name" value="Butyryl-CoA Dehydrogenase, subunit A, domain 3"/>
    <property type="match status" value="1"/>
</dbReference>
<evidence type="ECO:0000256" key="2">
    <source>
        <dbReference type="ARBA" id="ARBA00009347"/>
    </source>
</evidence>
<dbReference type="FunFam" id="1.10.540.10:FF:000002">
    <property type="entry name" value="Acyl-CoA dehydrogenase FadE19"/>
    <property type="match status" value="1"/>
</dbReference>
<name>A0A0S7YGU3_UNCT6</name>
<feature type="domain" description="Acyl-CoA dehydrogenase/oxidase N-terminal" evidence="7">
    <location>
        <begin position="8"/>
        <end position="119"/>
    </location>
</feature>
<dbReference type="Gene3D" id="1.10.540.10">
    <property type="entry name" value="Acyl-CoA dehydrogenase/oxidase, N-terminal domain"/>
    <property type="match status" value="1"/>
</dbReference>
<dbReference type="PANTHER" id="PTHR43884:SF12">
    <property type="entry name" value="ISOVALERYL-COA DEHYDROGENASE, MITOCHONDRIAL-RELATED"/>
    <property type="match status" value="1"/>
</dbReference>
<dbReference type="FunFam" id="1.20.140.10:FF:000004">
    <property type="entry name" value="Acyl-CoA dehydrogenase FadE25"/>
    <property type="match status" value="1"/>
</dbReference>
<dbReference type="InterPro" id="IPR009075">
    <property type="entry name" value="AcylCo_DH/oxidase_C"/>
</dbReference>
<dbReference type="EMBL" id="LJNI01000024">
    <property type="protein sequence ID" value="KPJ73878.1"/>
    <property type="molecule type" value="Genomic_DNA"/>
</dbReference>
<dbReference type="Gene3D" id="2.40.110.10">
    <property type="entry name" value="Butyryl-CoA Dehydrogenase, subunit A, domain 2"/>
    <property type="match status" value="1"/>
</dbReference>
<organism evidence="8 9">
    <name type="scientific">candidate division TA06 bacterium DG_78</name>
    <dbReference type="NCBI Taxonomy" id="1703772"/>
    <lineage>
        <taxon>Bacteria</taxon>
        <taxon>Bacteria division TA06</taxon>
    </lineage>
</organism>
<accession>A0A0S7YGU3</accession>
<evidence type="ECO:0000313" key="8">
    <source>
        <dbReference type="EMBL" id="KPJ73878.1"/>
    </source>
</evidence>
<dbReference type="AlphaFoldDB" id="A0A0S7YGU3"/>
<sequence>MGLLNFNNEQKLIQKEVRKFATAEIESLSSELDKKCMFPTEIVQKLSELGFLSLIVPEKYGGSGLDTISHCIAVEEISKACASIGTILVVNNCLVAYPIMKNGEESQKKVYLGILAKGEIGGYVSDLEIEIPDKRIEFEDAGENLLVSGKRDIVLNGGVARFFLCPISLSNGKSIYIIPKDTPGIKINQTSVMGMKTAGIVGMEFNKTELKKDFCLIPESQGEKILVEIHNYSNVGFSAVSLGIAEVALETAIKYSKERKQFGRTICEFHMVQEMLVDMKTKVENARLLVYDAAAKCDKDEEYSLASKSARLYSADAAVFCGLKAIQILGGYGYTKDYPVERYLRDAKVLQVLENTPHNLKSEIAKELLV</sequence>
<keyword evidence="4" id="KW-0274">FAD</keyword>
<feature type="domain" description="Acyl-CoA dehydrogenase/oxidase C-terminal" evidence="6">
    <location>
        <begin position="231"/>
        <end position="366"/>
    </location>
</feature>
<comment type="caution">
    <text evidence="8">The sequence shown here is derived from an EMBL/GenBank/DDBJ whole genome shotgun (WGS) entry which is preliminary data.</text>
</comment>
<evidence type="ECO:0000256" key="1">
    <source>
        <dbReference type="ARBA" id="ARBA00001974"/>
    </source>
</evidence>
<dbReference type="InterPro" id="IPR013786">
    <property type="entry name" value="AcylCoA_DH/ox_N"/>
</dbReference>